<sequence>MLPLSKHWHLTDYIIVRAKGRRDVRVTKSMCGADCWTDHRLIISKLNIHIQPQRVAKRLDVSKLKCSPIAQELVSALDCKLADLQAKSDDIEKDWETLKTSVHSTTL</sequence>
<evidence type="ECO:0000313" key="3">
    <source>
        <dbReference type="Proteomes" id="UP001286313"/>
    </source>
</evidence>
<name>A0AAE1GG86_PETCI</name>
<organism evidence="1 3">
    <name type="scientific">Petrolisthes cinctipes</name>
    <name type="common">Flat porcelain crab</name>
    <dbReference type="NCBI Taxonomy" id="88211"/>
    <lineage>
        <taxon>Eukaryota</taxon>
        <taxon>Metazoa</taxon>
        <taxon>Ecdysozoa</taxon>
        <taxon>Arthropoda</taxon>
        <taxon>Crustacea</taxon>
        <taxon>Multicrustacea</taxon>
        <taxon>Malacostraca</taxon>
        <taxon>Eumalacostraca</taxon>
        <taxon>Eucarida</taxon>
        <taxon>Decapoda</taxon>
        <taxon>Pleocyemata</taxon>
        <taxon>Anomura</taxon>
        <taxon>Galatheoidea</taxon>
        <taxon>Porcellanidae</taxon>
        <taxon>Petrolisthes</taxon>
    </lineage>
</organism>
<evidence type="ECO:0000313" key="2">
    <source>
        <dbReference type="EMBL" id="KAK3892671.1"/>
    </source>
</evidence>
<evidence type="ECO:0000313" key="1">
    <source>
        <dbReference type="EMBL" id="KAK3892663.1"/>
    </source>
</evidence>
<accession>A0AAE1GG86</accession>
<gene>
    <name evidence="1" type="ORF">Pcinc_003456</name>
    <name evidence="2" type="ORF">Pcinc_003464</name>
</gene>
<comment type="caution">
    <text evidence="1">The sequence shown here is derived from an EMBL/GenBank/DDBJ whole genome shotgun (WGS) entry which is preliminary data.</text>
</comment>
<dbReference type="EMBL" id="JAWQEG010000249">
    <property type="protein sequence ID" value="KAK3892663.1"/>
    <property type="molecule type" value="Genomic_DNA"/>
</dbReference>
<dbReference type="Proteomes" id="UP001286313">
    <property type="component" value="Unassembled WGS sequence"/>
</dbReference>
<reference evidence="1" key="1">
    <citation type="submission" date="2023-10" db="EMBL/GenBank/DDBJ databases">
        <title>Genome assemblies of two species of porcelain crab, Petrolisthes cinctipes and Petrolisthes manimaculis (Anomura: Porcellanidae).</title>
        <authorList>
            <person name="Angst P."/>
        </authorList>
    </citation>
    <scope>NUCLEOTIDE SEQUENCE</scope>
    <source>
        <strain evidence="1">PB745_01</strain>
        <tissue evidence="1">Gill</tissue>
    </source>
</reference>
<proteinExistence type="predicted"/>
<protein>
    <submittedName>
        <fullName evidence="1">Uncharacterized protein</fullName>
    </submittedName>
</protein>
<dbReference type="AlphaFoldDB" id="A0AAE1GG86"/>
<dbReference type="EMBL" id="JAWQEG010000249">
    <property type="protein sequence ID" value="KAK3892671.1"/>
    <property type="molecule type" value="Genomic_DNA"/>
</dbReference>
<keyword evidence="3" id="KW-1185">Reference proteome</keyword>